<keyword evidence="1" id="KW-1133">Transmembrane helix</keyword>
<sequence>MARRSIHQNVKLHSQRTGNKSIKITLIEDQPEYCFTWSKYGSEYGKSVGKQLQKYCCTQCRSIYDKKKKNAEDTEPIPCLIFNVQDDRFESEIENHGHYCNPQHLNQIRGKELRRNELAKIKHTRDKPAAVHVKLAESITQRFGERGEEVLLDIAQHAAPSKTGFAKAATRVANSLHPKINTISELDDERNSNLKLTVGGEVRQNLDEKYVLWNDENNIIFGSPFFITLFLMAVEIFLDGTFKYRAVGFDQCYRIFALVNETVVVPVFTILMKGKSTESYTNVFTAISNLVNNVPIAAIYAHFDCEIAAVNALRLIPCFQNVIAKMCTFHVRNNMHKRYQKLGLTATFPDAVAKFINKFSTRVGGKSSTHSNWSP</sequence>
<dbReference type="AlphaFoldDB" id="A0A914QDU8"/>
<keyword evidence="1" id="KW-0472">Membrane</keyword>
<organism evidence="2 3">
    <name type="scientific">Panagrolaimus davidi</name>
    <dbReference type="NCBI Taxonomy" id="227884"/>
    <lineage>
        <taxon>Eukaryota</taxon>
        <taxon>Metazoa</taxon>
        <taxon>Ecdysozoa</taxon>
        <taxon>Nematoda</taxon>
        <taxon>Chromadorea</taxon>
        <taxon>Rhabditida</taxon>
        <taxon>Tylenchina</taxon>
        <taxon>Panagrolaimomorpha</taxon>
        <taxon>Panagrolaimoidea</taxon>
        <taxon>Panagrolaimidae</taxon>
        <taxon>Panagrolaimus</taxon>
    </lineage>
</organism>
<evidence type="ECO:0000313" key="3">
    <source>
        <dbReference type="WBParaSite" id="PDA_v2.g25363.t1"/>
    </source>
</evidence>
<feature type="transmembrane region" description="Helical" evidence="1">
    <location>
        <begin position="219"/>
        <end position="238"/>
    </location>
</feature>
<evidence type="ECO:0000256" key="1">
    <source>
        <dbReference type="SAM" id="Phobius"/>
    </source>
</evidence>
<reference evidence="3" key="1">
    <citation type="submission" date="2022-11" db="UniProtKB">
        <authorList>
            <consortium name="WormBaseParasite"/>
        </authorList>
    </citation>
    <scope>IDENTIFICATION</scope>
</reference>
<keyword evidence="2" id="KW-1185">Reference proteome</keyword>
<dbReference type="WBParaSite" id="PDA_v2.g25363.t1">
    <property type="protein sequence ID" value="PDA_v2.g25363.t1"/>
    <property type="gene ID" value="PDA_v2.g25363"/>
</dbReference>
<protein>
    <submittedName>
        <fullName evidence="3">MULE transposase domain-containing protein</fullName>
    </submittedName>
</protein>
<proteinExistence type="predicted"/>
<keyword evidence="1" id="KW-0812">Transmembrane</keyword>
<name>A0A914QDU8_9BILA</name>
<evidence type="ECO:0000313" key="2">
    <source>
        <dbReference type="Proteomes" id="UP000887578"/>
    </source>
</evidence>
<accession>A0A914QDU8</accession>
<dbReference type="Proteomes" id="UP000887578">
    <property type="component" value="Unplaced"/>
</dbReference>